<organism evidence="4 5">
    <name type="scientific">Catenulispora subtropica</name>
    <dbReference type="NCBI Taxonomy" id="450798"/>
    <lineage>
        <taxon>Bacteria</taxon>
        <taxon>Bacillati</taxon>
        <taxon>Actinomycetota</taxon>
        <taxon>Actinomycetes</taxon>
        <taxon>Catenulisporales</taxon>
        <taxon>Catenulisporaceae</taxon>
        <taxon>Catenulispora</taxon>
    </lineage>
</organism>
<keyword evidence="4" id="KW-0121">Carboxypeptidase</keyword>
<dbReference type="Pfam" id="PF02113">
    <property type="entry name" value="Peptidase_S13"/>
    <property type="match status" value="1"/>
</dbReference>
<evidence type="ECO:0000256" key="2">
    <source>
        <dbReference type="ARBA" id="ARBA00022801"/>
    </source>
</evidence>
<dbReference type="Gene3D" id="3.40.710.10">
    <property type="entry name" value="DD-peptidase/beta-lactamase superfamily"/>
    <property type="match status" value="1"/>
</dbReference>
<keyword evidence="4" id="KW-0645">Protease</keyword>
<evidence type="ECO:0000256" key="1">
    <source>
        <dbReference type="ARBA" id="ARBA00006096"/>
    </source>
</evidence>
<dbReference type="InterPro" id="IPR012338">
    <property type="entry name" value="Beta-lactam/transpept-like"/>
</dbReference>
<dbReference type="RefSeq" id="WP_344662052.1">
    <property type="nucleotide sequence ID" value="NZ_BAAAQM010000065.1"/>
</dbReference>
<gene>
    <name evidence="4" type="primary">dacB_2</name>
    <name evidence="4" type="ORF">GCM10009838_76060</name>
</gene>
<name>A0ABN2T641_9ACTN</name>
<evidence type="ECO:0000313" key="4">
    <source>
        <dbReference type="EMBL" id="GAA1999431.1"/>
    </source>
</evidence>
<reference evidence="4 5" key="1">
    <citation type="journal article" date="2019" name="Int. J. Syst. Evol. Microbiol.">
        <title>The Global Catalogue of Microorganisms (GCM) 10K type strain sequencing project: providing services to taxonomists for standard genome sequencing and annotation.</title>
        <authorList>
            <consortium name="The Broad Institute Genomics Platform"/>
            <consortium name="The Broad Institute Genome Sequencing Center for Infectious Disease"/>
            <person name="Wu L."/>
            <person name="Ma J."/>
        </authorList>
    </citation>
    <scope>NUCLEOTIDE SEQUENCE [LARGE SCALE GENOMIC DNA]</scope>
    <source>
        <strain evidence="4 5">JCM 16013</strain>
    </source>
</reference>
<feature type="chain" id="PRO_5045900967" evidence="3">
    <location>
        <begin position="32"/>
        <end position="540"/>
    </location>
</feature>
<dbReference type="SUPFAM" id="SSF56601">
    <property type="entry name" value="beta-lactamase/transpeptidase-like"/>
    <property type="match status" value="1"/>
</dbReference>
<dbReference type="PANTHER" id="PTHR30023:SF0">
    <property type="entry name" value="PENICILLIN-SENSITIVE CARBOXYPEPTIDASE A"/>
    <property type="match status" value="1"/>
</dbReference>
<dbReference type="NCBIfam" id="TIGR00666">
    <property type="entry name" value="PBP4"/>
    <property type="match status" value="1"/>
</dbReference>
<comment type="caution">
    <text evidence="4">The sequence shown here is derived from an EMBL/GenBank/DDBJ whole genome shotgun (WGS) entry which is preliminary data.</text>
</comment>
<sequence>MRLTIRARMRAWTAGAAVVVASAGATATAPAAASHGDRYDRAIEAIMHKPIYEHAQWGLLEVDPADGRMIHSQFANQFFIPGSDTKLVTISSAWHTLGPDHRFTTPVYAVGTRTGSTLSGNLALVAQGDLTMGGRTEPDGSVDYTNVDHTSANDLPGATLTPEDPLAGIDQIAQQVRDAGITRVDGDVIIDPRLFTPPPLDPQPTPLIINDNLIDLLTTPTTAGQPARLTWRPQVAPYTVTSTVRTVAAGGATNIQVSASPDGTQIAVSGTVAADSQPILRTSGVHDPDAFGRTALIEALARAGVTVTAPPTGPNPQGQLPAAYGGDPRVAAYVSPPYSQYAKLILKVSHNLGANLALCNMATFEGKTDCFDAFPIERDFLTDVAHVPSTQFQLEDGRGGYATERATPIGLSQILKYWLGTPDADAFRLSLPILGVNGSNAISCTDCPAKGKVFAKPGTVIGQDLLNARLAVADQSQAGYLEAGDGRLLIFVDMVNAAAVPDLQGVVEVFNDTNVISALLQQQAAAHGSRHAWKQGLKTG</sequence>
<keyword evidence="5" id="KW-1185">Reference proteome</keyword>
<comment type="similarity">
    <text evidence="1">Belongs to the peptidase S13 family.</text>
</comment>
<feature type="signal peptide" evidence="3">
    <location>
        <begin position="1"/>
        <end position="31"/>
    </location>
</feature>
<protein>
    <submittedName>
        <fullName evidence="4">D-alanyl-D-alanine carboxypeptidase/D-alanyl-D-alanine-endopeptidase</fullName>
    </submittedName>
</protein>
<dbReference type="GO" id="GO:0004180">
    <property type="term" value="F:carboxypeptidase activity"/>
    <property type="evidence" value="ECO:0007669"/>
    <property type="project" value="UniProtKB-KW"/>
</dbReference>
<dbReference type="PANTHER" id="PTHR30023">
    <property type="entry name" value="D-ALANYL-D-ALANINE CARBOXYPEPTIDASE"/>
    <property type="match status" value="1"/>
</dbReference>
<proteinExistence type="inferred from homology"/>
<dbReference type="Proteomes" id="UP001499854">
    <property type="component" value="Unassembled WGS sequence"/>
</dbReference>
<dbReference type="Gene3D" id="3.50.80.20">
    <property type="entry name" value="D-Ala-D-Ala carboxypeptidase C, peptidase S13"/>
    <property type="match status" value="1"/>
</dbReference>
<evidence type="ECO:0000256" key="3">
    <source>
        <dbReference type="SAM" id="SignalP"/>
    </source>
</evidence>
<evidence type="ECO:0000313" key="5">
    <source>
        <dbReference type="Proteomes" id="UP001499854"/>
    </source>
</evidence>
<keyword evidence="2" id="KW-0378">Hydrolase</keyword>
<dbReference type="InterPro" id="IPR000667">
    <property type="entry name" value="Peptidase_S13"/>
</dbReference>
<accession>A0ABN2T641</accession>
<dbReference type="EMBL" id="BAAAQM010000065">
    <property type="protein sequence ID" value="GAA1999431.1"/>
    <property type="molecule type" value="Genomic_DNA"/>
</dbReference>
<keyword evidence="3" id="KW-0732">Signal</keyword>